<keyword evidence="4 6" id="KW-1133">Transmembrane helix</keyword>
<feature type="transmembrane region" description="Helical" evidence="6">
    <location>
        <begin position="159"/>
        <end position="175"/>
    </location>
</feature>
<dbReference type="PANTHER" id="PTHR32322">
    <property type="entry name" value="INNER MEMBRANE TRANSPORTER"/>
    <property type="match status" value="1"/>
</dbReference>
<feature type="domain" description="EamA" evidence="7">
    <location>
        <begin position="164"/>
        <end position="291"/>
    </location>
</feature>
<dbReference type="EMBL" id="FQZQ01000002">
    <property type="protein sequence ID" value="SHI68518.1"/>
    <property type="molecule type" value="Genomic_DNA"/>
</dbReference>
<dbReference type="AlphaFoldDB" id="A0A1M6D662"/>
<comment type="subcellular location">
    <subcellularLocation>
        <location evidence="1">Membrane</location>
        <topology evidence="1">Multi-pass membrane protein</topology>
    </subcellularLocation>
</comment>
<accession>A0A1M6D662</accession>
<evidence type="ECO:0000256" key="3">
    <source>
        <dbReference type="ARBA" id="ARBA00022692"/>
    </source>
</evidence>
<dbReference type="Pfam" id="PF00892">
    <property type="entry name" value="EamA"/>
    <property type="match status" value="2"/>
</dbReference>
<evidence type="ECO:0000256" key="4">
    <source>
        <dbReference type="ARBA" id="ARBA00022989"/>
    </source>
</evidence>
<dbReference type="InterPro" id="IPR050638">
    <property type="entry name" value="AA-Vitamin_Transporters"/>
</dbReference>
<keyword evidence="9" id="KW-1185">Reference proteome</keyword>
<dbReference type="OrthoDB" id="9810556at2"/>
<gene>
    <name evidence="8" type="ORF">SAMN05444000_102235</name>
</gene>
<evidence type="ECO:0000256" key="1">
    <source>
        <dbReference type="ARBA" id="ARBA00004141"/>
    </source>
</evidence>
<evidence type="ECO:0000256" key="2">
    <source>
        <dbReference type="ARBA" id="ARBA00007362"/>
    </source>
</evidence>
<evidence type="ECO:0000313" key="9">
    <source>
        <dbReference type="Proteomes" id="UP000183982"/>
    </source>
</evidence>
<dbReference type="STRING" id="1470563.SAMN05444000_102235"/>
<feature type="transmembrane region" description="Helical" evidence="6">
    <location>
        <begin position="98"/>
        <end position="120"/>
    </location>
</feature>
<comment type="similarity">
    <text evidence="2">Belongs to the EamA transporter family.</text>
</comment>
<feature type="domain" description="EamA" evidence="7">
    <location>
        <begin position="11"/>
        <end position="145"/>
    </location>
</feature>
<reference evidence="9" key="1">
    <citation type="submission" date="2016-11" db="EMBL/GenBank/DDBJ databases">
        <authorList>
            <person name="Varghese N."/>
            <person name="Submissions S."/>
        </authorList>
    </citation>
    <scope>NUCLEOTIDE SEQUENCE [LARGE SCALE GENOMIC DNA]</scope>
    <source>
        <strain evidence="9">DSM 100564</strain>
    </source>
</reference>
<evidence type="ECO:0000259" key="7">
    <source>
        <dbReference type="Pfam" id="PF00892"/>
    </source>
</evidence>
<dbReference type="GO" id="GO:0016020">
    <property type="term" value="C:membrane"/>
    <property type="evidence" value="ECO:0007669"/>
    <property type="project" value="UniProtKB-SubCell"/>
</dbReference>
<organism evidence="8 9">
    <name type="scientific">Shimia gijangensis</name>
    <dbReference type="NCBI Taxonomy" id="1470563"/>
    <lineage>
        <taxon>Bacteria</taxon>
        <taxon>Pseudomonadati</taxon>
        <taxon>Pseudomonadota</taxon>
        <taxon>Alphaproteobacteria</taxon>
        <taxon>Rhodobacterales</taxon>
        <taxon>Roseobacteraceae</taxon>
    </lineage>
</organism>
<evidence type="ECO:0000313" key="8">
    <source>
        <dbReference type="EMBL" id="SHI68518.1"/>
    </source>
</evidence>
<evidence type="ECO:0000256" key="6">
    <source>
        <dbReference type="SAM" id="Phobius"/>
    </source>
</evidence>
<sequence length="302" mass="32196">MQTGVHNWIKLLSLGVIWGASFMSVSLALQDFGPLTIAAMRITLGALALYFVLRISGISLPNMRHAEGRRIWAFAILMGFFSNAMPFTLLSWGQKYVASGFAGVCMAVVPLFVLPIAHFLVPAERLTIRRTISFGIGFVGVVVLIGLDAFSSLGSDFEAMARMACLLASLCYALGSISTRLCPSTNMLSLATAALICGSFMIVPVALWQEGLPGAGSPLSLAALLYLGILPTALAQVLVVQVVRDAGPSFMSLVNYQVPIWSVLFGAVLLGETLPPQLFISLALILGGLLLGRKRRRTAYGA</sequence>
<feature type="transmembrane region" description="Helical" evidence="6">
    <location>
        <begin position="276"/>
        <end position="292"/>
    </location>
</feature>
<evidence type="ECO:0000256" key="5">
    <source>
        <dbReference type="ARBA" id="ARBA00023136"/>
    </source>
</evidence>
<feature type="transmembrane region" description="Helical" evidence="6">
    <location>
        <begin position="187"/>
        <end position="207"/>
    </location>
</feature>
<name>A0A1M6D662_9RHOB</name>
<feature type="transmembrane region" description="Helical" evidence="6">
    <location>
        <begin position="219"/>
        <end position="243"/>
    </location>
</feature>
<feature type="transmembrane region" description="Helical" evidence="6">
    <location>
        <begin position="250"/>
        <end position="270"/>
    </location>
</feature>
<dbReference type="RefSeq" id="WP_073249117.1">
    <property type="nucleotide sequence ID" value="NZ_FQZQ01000002.1"/>
</dbReference>
<feature type="transmembrane region" description="Helical" evidence="6">
    <location>
        <begin position="35"/>
        <end position="53"/>
    </location>
</feature>
<proteinExistence type="inferred from homology"/>
<dbReference type="PANTHER" id="PTHR32322:SF2">
    <property type="entry name" value="EAMA DOMAIN-CONTAINING PROTEIN"/>
    <property type="match status" value="1"/>
</dbReference>
<keyword evidence="5 6" id="KW-0472">Membrane</keyword>
<feature type="transmembrane region" description="Helical" evidence="6">
    <location>
        <begin position="12"/>
        <end position="29"/>
    </location>
</feature>
<keyword evidence="3 6" id="KW-0812">Transmembrane</keyword>
<dbReference type="Proteomes" id="UP000183982">
    <property type="component" value="Unassembled WGS sequence"/>
</dbReference>
<dbReference type="InterPro" id="IPR037185">
    <property type="entry name" value="EmrE-like"/>
</dbReference>
<dbReference type="InterPro" id="IPR000620">
    <property type="entry name" value="EamA_dom"/>
</dbReference>
<protein>
    <submittedName>
        <fullName evidence="8">Permease of the drug/metabolite transporter (DMT) superfamily</fullName>
    </submittedName>
</protein>
<dbReference type="SUPFAM" id="SSF103481">
    <property type="entry name" value="Multidrug resistance efflux transporter EmrE"/>
    <property type="match status" value="2"/>
</dbReference>
<feature type="transmembrane region" description="Helical" evidence="6">
    <location>
        <begin position="132"/>
        <end position="153"/>
    </location>
</feature>
<feature type="transmembrane region" description="Helical" evidence="6">
    <location>
        <begin position="73"/>
        <end position="92"/>
    </location>
</feature>